<dbReference type="KEGG" id="sgj:IAG43_13945"/>
<reference evidence="1 2" key="1">
    <citation type="submission" date="2020-08" db="EMBL/GenBank/DDBJ databases">
        <title>A novel species.</title>
        <authorList>
            <person name="Gao J."/>
        </authorList>
    </citation>
    <scope>NUCLEOTIDE SEQUENCE [LARGE SCALE GENOMIC DNA]</scope>
    <source>
        <strain evidence="1 2">CRPJ-33</strain>
    </source>
</reference>
<evidence type="ECO:0000313" key="2">
    <source>
        <dbReference type="Proteomes" id="UP000516230"/>
    </source>
</evidence>
<dbReference type="RefSeq" id="WP_187741074.1">
    <property type="nucleotide sequence ID" value="NZ_CP060825.1"/>
</dbReference>
<evidence type="ECO:0000313" key="1">
    <source>
        <dbReference type="EMBL" id="QNP63920.1"/>
    </source>
</evidence>
<accession>A0A7H0HTQ4</accession>
<proteinExistence type="predicted"/>
<gene>
    <name evidence="1" type="ORF">IAG43_13945</name>
</gene>
<organism evidence="1 2">
    <name type="scientific">Streptomyces genisteinicus</name>
    <dbReference type="NCBI Taxonomy" id="2768068"/>
    <lineage>
        <taxon>Bacteria</taxon>
        <taxon>Bacillati</taxon>
        <taxon>Actinomycetota</taxon>
        <taxon>Actinomycetes</taxon>
        <taxon>Kitasatosporales</taxon>
        <taxon>Streptomycetaceae</taxon>
        <taxon>Streptomyces</taxon>
    </lineage>
</organism>
<name>A0A7H0HTQ4_9ACTN</name>
<dbReference type="EMBL" id="CP060825">
    <property type="protein sequence ID" value="QNP63920.1"/>
    <property type="molecule type" value="Genomic_DNA"/>
</dbReference>
<keyword evidence="2" id="KW-1185">Reference proteome</keyword>
<dbReference type="Proteomes" id="UP000516230">
    <property type="component" value="Chromosome"/>
</dbReference>
<dbReference type="AlphaFoldDB" id="A0A7H0HTQ4"/>
<sequence>MDPLKRTAWEAAALRLLGDVYAFAATGPRTQADWRDDVLAVLRRDVSDPQGCLTLDRDAAERDESHASFPFSTLTQETLAAKLFPVEPTVAVRLLITMTYEWGPVPAQTDSATWDDARTVLARYGQEISCYSNITSARTTSAPDLGAGVTGWMPLTEYDGDAGFVVVSPDEVGVFWSFDPI</sequence>
<protein>
    <submittedName>
        <fullName evidence="1">Uncharacterized protein</fullName>
    </submittedName>
</protein>